<evidence type="ECO:0000256" key="1">
    <source>
        <dbReference type="SAM" id="MobiDB-lite"/>
    </source>
</evidence>
<dbReference type="EMBL" id="JANTQA010000047">
    <property type="protein sequence ID" value="KAJ3433834.1"/>
    <property type="molecule type" value="Genomic_DNA"/>
</dbReference>
<dbReference type="AlphaFoldDB" id="A0AAV7YYR2"/>
<evidence type="ECO:0008006" key="4">
    <source>
        <dbReference type="Google" id="ProtNLM"/>
    </source>
</evidence>
<protein>
    <recommendedName>
        <fullName evidence="4">BTB domain-containing protein</fullName>
    </recommendedName>
</protein>
<reference evidence="2" key="1">
    <citation type="submission" date="2022-08" db="EMBL/GenBank/DDBJ databases">
        <title>Novel sulphate-reducing endosymbionts in the free-living metamonad Anaeramoeba.</title>
        <authorList>
            <person name="Jerlstrom-Hultqvist J."/>
            <person name="Cepicka I."/>
            <person name="Gallot-Lavallee L."/>
            <person name="Salas-Leiva D."/>
            <person name="Curtis B.A."/>
            <person name="Zahonova K."/>
            <person name="Pipaliya S."/>
            <person name="Dacks J."/>
            <person name="Roger A.J."/>
        </authorList>
    </citation>
    <scope>NUCLEOTIDE SEQUENCE</scope>
    <source>
        <strain evidence="2">Busselton2</strain>
    </source>
</reference>
<accession>A0AAV7YYR2</accession>
<feature type="compositionally biased region" description="Basic residues" evidence="1">
    <location>
        <begin position="94"/>
        <end position="106"/>
    </location>
</feature>
<dbReference type="Proteomes" id="UP001146793">
    <property type="component" value="Unassembled WGS sequence"/>
</dbReference>
<organism evidence="2 3">
    <name type="scientific">Anaeramoeba flamelloides</name>
    <dbReference type="NCBI Taxonomy" id="1746091"/>
    <lineage>
        <taxon>Eukaryota</taxon>
        <taxon>Metamonada</taxon>
        <taxon>Anaeramoebidae</taxon>
        <taxon>Anaeramoeba</taxon>
    </lineage>
</organism>
<proteinExistence type="predicted"/>
<sequence length="159" mass="19399">MRIGKEWKTIKNEFQNELTEKQKQLLIKWLYCPVSLKFQEKQIILEVFKLLNINQFEKKQTLFSNEKLLNDFQNYIKKYANSAKKIFQINLKKKKKKNKTMTKKNNKKNENKNDNFKIKSIQINKFILCLRSNLFREMIFQTFPIQSKIEKVKEKEKKN</sequence>
<gene>
    <name evidence="2" type="ORF">M0812_22803</name>
</gene>
<feature type="region of interest" description="Disordered" evidence="1">
    <location>
        <begin position="94"/>
        <end position="113"/>
    </location>
</feature>
<comment type="caution">
    <text evidence="2">The sequence shown here is derived from an EMBL/GenBank/DDBJ whole genome shotgun (WGS) entry which is preliminary data.</text>
</comment>
<name>A0AAV7YYR2_9EUKA</name>
<evidence type="ECO:0000313" key="3">
    <source>
        <dbReference type="Proteomes" id="UP001146793"/>
    </source>
</evidence>
<evidence type="ECO:0000313" key="2">
    <source>
        <dbReference type="EMBL" id="KAJ3433834.1"/>
    </source>
</evidence>